<name>A0ABR7Q9R0_9FLAO</name>
<dbReference type="PROSITE" id="PS51257">
    <property type="entry name" value="PROKAR_LIPOPROTEIN"/>
    <property type="match status" value="1"/>
</dbReference>
<dbReference type="EMBL" id="JACGWS010000006">
    <property type="protein sequence ID" value="MBC8755305.1"/>
    <property type="molecule type" value="Genomic_DNA"/>
</dbReference>
<keyword evidence="1" id="KW-1133">Transmembrane helix</keyword>
<organism evidence="2 3">
    <name type="scientific">Kordia aestuariivivens</name>
    <dbReference type="NCBI Taxonomy" id="2759037"/>
    <lineage>
        <taxon>Bacteria</taxon>
        <taxon>Pseudomonadati</taxon>
        <taxon>Bacteroidota</taxon>
        <taxon>Flavobacteriia</taxon>
        <taxon>Flavobacteriales</taxon>
        <taxon>Flavobacteriaceae</taxon>
        <taxon>Kordia</taxon>
    </lineage>
</organism>
<feature type="transmembrane region" description="Helical" evidence="1">
    <location>
        <begin position="31"/>
        <end position="50"/>
    </location>
</feature>
<dbReference type="Proteomes" id="UP000619238">
    <property type="component" value="Unassembled WGS sequence"/>
</dbReference>
<keyword evidence="1" id="KW-0472">Membrane</keyword>
<dbReference type="Pfam" id="PF09527">
    <property type="entry name" value="ATPase_gene1"/>
    <property type="match status" value="1"/>
</dbReference>
<evidence type="ECO:0000256" key="1">
    <source>
        <dbReference type="SAM" id="Phobius"/>
    </source>
</evidence>
<sequence length="60" mass="6916">MRLSGAGLQMGLTIYACNYLGNWLDVKYDQAFWETSLTLFGIFMSMYLIIKQVLKITNDD</sequence>
<gene>
    <name evidence="2" type="ORF">H2O64_11510</name>
</gene>
<keyword evidence="1" id="KW-0812">Transmembrane</keyword>
<keyword evidence="3" id="KW-1185">Reference proteome</keyword>
<accession>A0ABR7Q9R0</accession>
<evidence type="ECO:0000313" key="2">
    <source>
        <dbReference type="EMBL" id="MBC8755305.1"/>
    </source>
</evidence>
<evidence type="ECO:0000313" key="3">
    <source>
        <dbReference type="Proteomes" id="UP000619238"/>
    </source>
</evidence>
<comment type="caution">
    <text evidence="2">The sequence shown here is derived from an EMBL/GenBank/DDBJ whole genome shotgun (WGS) entry which is preliminary data.</text>
</comment>
<reference evidence="2 3" key="1">
    <citation type="submission" date="2020-07" db="EMBL/GenBank/DDBJ databases">
        <title>Description of Kordia aestuariivivens sp. nov., isolated from a tidal flat.</title>
        <authorList>
            <person name="Park S."/>
            <person name="Yoon J.-H."/>
        </authorList>
    </citation>
    <scope>NUCLEOTIDE SEQUENCE [LARGE SCALE GENOMIC DNA]</scope>
    <source>
        <strain evidence="2 3">YSTF-M3</strain>
    </source>
</reference>
<proteinExistence type="predicted"/>
<dbReference type="InterPro" id="IPR032820">
    <property type="entry name" value="ATPase_put"/>
</dbReference>
<protein>
    <submittedName>
        <fullName evidence="2">AtpZ/AtpI family protein</fullName>
    </submittedName>
</protein>